<organism evidence="1 2">
    <name type="scientific">Puccinia coronata f. sp. avenae</name>
    <dbReference type="NCBI Taxonomy" id="200324"/>
    <lineage>
        <taxon>Eukaryota</taxon>
        <taxon>Fungi</taxon>
        <taxon>Dikarya</taxon>
        <taxon>Basidiomycota</taxon>
        <taxon>Pucciniomycotina</taxon>
        <taxon>Pucciniomycetes</taxon>
        <taxon>Pucciniales</taxon>
        <taxon>Pucciniaceae</taxon>
        <taxon>Puccinia</taxon>
    </lineage>
</organism>
<evidence type="ECO:0000313" key="2">
    <source>
        <dbReference type="Proteomes" id="UP000235392"/>
    </source>
</evidence>
<gene>
    <name evidence="1" type="ORF">PCASD_14425</name>
</gene>
<dbReference type="PANTHER" id="PTHR33069:SF3">
    <property type="entry name" value="DYNEIN HEAVY CHAIN TAIL DOMAIN-CONTAINING PROTEIN"/>
    <property type="match status" value="1"/>
</dbReference>
<accession>A0A2N5UDL6</accession>
<sequence length="475" mass="53801">MSDAEPATTAPGAPDSLPSEIIDDLTALDRKWAEIEDTRDIVDTPPTLTTEQLEAGREIMAEIATELLPSIQQHLDKLTKALGLGPFARDPTPQLRDLQEVIANLGQLLDRTNDTIVSLSPWVYNDESAPVPIADQDYGVLKRIRCDSLFDLFRAILRQSMHDFIDACIVHIDYFRSGKLARHQAAITAYNDYDYRESRPPTPQPHPAGERIVELVGSCRQELSRLIEICTQSDLALLQQDWRWLTQACDIWLSELAERLRVIPEPPAEEGQPIGRPERNAFDQQHEPANAIGPPDHEYPPGFVRSQLIPLLRMAVPMVKLFRIFIHRLLNKPRATTFQISDDLPTADLVRLGTSVRHAGKTVDLILTQLCWMYDDDMFTDAGHRLLDKWPRDLTIQLDRVIVLLNVYHSPPPVPSALAPSESIFKTMFYSLRGQLFLATRNFIAEAVRFNSLRNVANQDEDPEGLEDLELLEDM</sequence>
<reference evidence="1 2" key="1">
    <citation type="submission" date="2017-11" db="EMBL/GenBank/DDBJ databases">
        <title>De novo assembly and phasing of dikaryotic genomes from two isolates of Puccinia coronata f. sp. avenae, the causal agent of oat crown rust.</title>
        <authorList>
            <person name="Miller M.E."/>
            <person name="Zhang Y."/>
            <person name="Omidvar V."/>
            <person name="Sperschneider J."/>
            <person name="Schwessinger B."/>
            <person name="Raley C."/>
            <person name="Palmer J.M."/>
            <person name="Garnica D."/>
            <person name="Upadhyaya N."/>
            <person name="Rathjen J."/>
            <person name="Taylor J.M."/>
            <person name="Park R.F."/>
            <person name="Dodds P.N."/>
            <person name="Hirsch C.D."/>
            <person name="Kianian S.F."/>
            <person name="Figueroa M."/>
        </authorList>
    </citation>
    <scope>NUCLEOTIDE SEQUENCE [LARGE SCALE GENOMIC DNA]</scope>
    <source>
        <strain evidence="1">12SD80</strain>
    </source>
</reference>
<dbReference type="AlphaFoldDB" id="A0A2N5UDL6"/>
<name>A0A2N5UDL6_9BASI</name>
<dbReference type="EMBL" id="PGCI01000170">
    <property type="protein sequence ID" value="PLW35835.1"/>
    <property type="molecule type" value="Genomic_DNA"/>
</dbReference>
<protein>
    <submittedName>
        <fullName evidence="1">Uncharacterized protein</fullName>
    </submittedName>
</protein>
<dbReference type="Proteomes" id="UP000235392">
    <property type="component" value="Unassembled WGS sequence"/>
</dbReference>
<dbReference type="PANTHER" id="PTHR33069">
    <property type="entry name" value="CHROMOSOME 7, WHOLE GENOME SHOTGUN SEQUENCE-RELATED"/>
    <property type="match status" value="1"/>
</dbReference>
<evidence type="ECO:0000313" key="1">
    <source>
        <dbReference type="EMBL" id="PLW35835.1"/>
    </source>
</evidence>
<comment type="caution">
    <text evidence="1">The sequence shown here is derived from an EMBL/GenBank/DDBJ whole genome shotgun (WGS) entry which is preliminary data.</text>
</comment>
<proteinExistence type="predicted"/>